<organism evidence="3 4">
    <name type="scientific">Rehmannia glutinosa</name>
    <name type="common">Chinese foxglove</name>
    <dbReference type="NCBI Taxonomy" id="99300"/>
    <lineage>
        <taxon>Eukaryota</taxon>
        <taxon>Viridiplantae</taxon>
        <taxon>Streptophyta</taxon>
        <taxon>Embryophyta</taxon>
        <taxon>Tracheophyta</taxon>
        <taxon>Spermatophyta</taxon>
        <taxon>Magnoliopsida</taxon>
        <taxon>eudicotyledons</taxon>
        <taxon>Gunneridae</taxon>
        <taxon>Pentapetalae</taxon>
        <taxon>asterids</taxon>
        <taxon>lamiids</taxon>
        <taxon>Lamiales</taxon>
        <taxon>Orobanchaceae</taxon>
        <taxon>Rehmannieae</taxon>
        <taxon>Rehmannia</taxon>
    </lineage>
</organism>
<keyword evidence="4" id="KW-1185">Reference proteome</keyword>
<dbReference type="EMBL" id="JABTTQ020000144">
    <property type="protein sequence ID" value="KAK6141466.1"/>
    <property type="molecule type" value="Genomic_DNA"/>
</dbReference>
<gene>
    <name evidence="3" type="ORF">DH2020_024787</name>
</gene>
<feature type="coiled-coil region" evidence="1">
    <location>
        <begin position="1122"/>
        <end position="1178"/>
    </location>
</feature>
<evidence type="ECO:0000256" key="1">
    <source>
        <dbReference type="SAM" id="Coils"/>
    </source>
</evidence>
<feature type="coiled-coil region" evidence="1">
    <location>
        <begin position="437"/>
        <end position="478"/>
    </location>
</feature>
<feature type="region of interest" description="Disordered" evidence="2">
    <location>
        <begin position="1191"/>
        <end position="1210"/>
    </location>
</feature>
<feature type="coiled-coil region" evidence="1">
    <location>
        <begin position="802"/>
        <end position="850"/>
    </location>
</feature>
<evidence type="ECO:0000313" key="4">
    <source>
        <dbReference type="Proteomes" id="UP001318860"/>
    </source>
</evidence>
<evidence type="ECO:0000256" key="2">
    <source>
        <dbReference type="SAM" id="MobiDB-lite"/>
    </source>
</evidence>
<protein>
    <submittedName>
        <fullName evidence="3">Uncharacterized protein</fullName>
    </submittedName>
</protein>
<feature type="coiled-coil region" evidence="1">
    <location>
        <begin position="7"/>
        <end position="132"/>
    </location>
</feature>
<accession>A0ABR0W4A5</accession>
<evidence type="ECO:0000313" key="3">
    <source>
        <dbReference type="EMBL" id="KAK6141466.1"/>
    </source>
</evidence>
<comment type="caution">
    <text evidence="3">The sequence shown here is derived from an EMBL/GenBank/DDBJ whole genome shotgun (WGS) entry which is preliminary data.</text>
</comment>
<dbReference type="InterPro" id="IPR051861">
    <property type="entry name" value="NET_actin-binding_domain"/>
</dbReference>
<proteinExistence type="predicted"/>
<dbReference type="PANTHER" id="PTHR32258">
    <property type="entry name" value="PROTEIN NETWORKED 4A"/>
    <property type="match status" value="1"/>
</dbReference>
<dbReference type="SUPFAM" id="SSF57997">
    <property type="entry name" value="Tropomyosin"/>
    <property type="match status" value="1"/>
</dbReference>
<keyword evidence="1" id="KW-0175">Coiled coil</keyword>
<dbReference type="Proteomes" id="UP001318860">
    <property type="component" value="Unassembled WGS sequence"/>
</dbReference>
<feature type="coiled-coil region" evidence="1">
    <location>
        <begin position="982"/>
        <end position="1009"/>
    </location>
</feature>
<reference evidence="3 4" key="1">
    <citation type="journal article" date="2021" name="Comput. Struct. Biotechnol. J.">
        <title>De novo genome assembly of the potent medicinal plant Rehmannia glutinosa using nanopore technology.</title>
        <authorList>
            <person name="Ma L."/>
            <person name="Dong C."/>
            <person name="Song C."/>
            <person name="Wang X."/>
            <person name="Zheng X."/>
            <person name="Niu Y."/>
            <person name="Chen S."/>
            <person name="Feng W."/>
        </authorList>
    </citation>
    <scope>NUCLEOTIDE SEQUENCE [LARGE SCALE GENOMIC DNA]</scope>
    <source>
        <strain evidence="3">DH-2019</strain>
    </source>
</reference>
<name>A0ABR0W4A5_REHGL</name>
<sequence>MQSLEIISNLENKLRLTTEDAARLKERAEKAESEVEILRQTISKLTEEKEAAAQQYQQCLEMISSLEHKLTSANEEAKRLTVEIDNGASKLKGAEEQCLLLERSNQSLHSELESLMLKLGTQNQELTEKQKELGRLWACVQEERLRFVEAETAFQTLQHLHAQTQEELRAMASELQNRAQLLKVAETQNHSLQDEVVKVKEENKHLDELNASSALSIKDMQNEISSLMESKGKLVEEVELRLDQRNALQQEIYCLKEELNDLNKKHLSILDQVDAVGLNPESLGSSVKELQDENSRLKETCQRESNDKAALLEKLVILEQLIEKNTLLETSLSDLNAELEAVRGKIEALEQSCQSLLKEKSTLLDEKATLMTQLQETNKNLEKLSENNTVLESSLANVHHQLEAFKAKSKILEDSCQLLVNEKAVLISENDGLTSQLETAQTRLEDLGKVYAELEGRCINLEKEKESTLHKVEQLQMSLDVKSQEHANYIKMSETQFSGLEAKMCLLQEECQRNKRELDQVLDSAIDNEIEIFVLRTAAQALEEDNCSLIRKNQKLLEESHLSEKKISQLEQKNLEQQFEIRSFSDQASSLRAGTWLLLKVLDIAEDCACEDKAEQDQSLCKAEEENLEWAVELSVLVTWIRQLILDSKNLEVVKNKIEHEFKVRTEQFLLLQGEASTLLETNEELRSKLREGECNRDALVTQVEDLNLKLMNMQGTCEVLQREKSEISEEKRSLTDNVLHLEGKNNVLEEENHALCGKMLDLENLSVIFRSVMDEKFMVLRELGDDRNKLHEMNAALMGKLDLTEERLEESKFENLNLKERLQKTEVQEENLHFELQKKINEINELETQAASVFGQLQYSMVSQLLYEQKFHDLNDACLGYIDQNECLKAELAACGPEIESLKECVSSLENHTDIHIKFQNPENEEVQGAQAMNDPCESILNEDNKSTTPNRLSDLRDLRVRLQAIVKAAIEIKELMVQENTDLHSKLDDTTRQLELLQSENGRYRRNRRPTSEITEADNALLTKDIVLDQISDGSSYGLSKRQPVDSDNQIAELWETADPDGTVGLTVSKSKKIIDSTDFRRLKSMRKQKNALIVDKLEISKRSNESFQDGNNRKVLERLDSDVQKLANLQITVQDLKRTLEVTEKGKRGKAVIECEALKGQLEEAEIAIMKLFELNGRLMKSVDDRSLSSSFDLEGDGSSARRRRVSEQARRMSEKIGRLQLEVQRLQFVLLKMDEGKNKMSETKRRILLRDYLYGGGRTGQRRKKTQFCACVQPSTVED</sequence>
<dbReference type="PANTHER" id="PTHR32258:SF32">
    <property type="entry name" value="PROTEIN NETWORKED 1D"/>
    <property type="match status" value="1"/>
</dbReference>
<feature type="coiled-coil region" evidence="1">
    <location>
        <begin position="165"/>
        <end position="394"/>
    </location>
</feature>
<feature type="coiled-coil region" evidence="1">
    <location>
        <begin position="683"/>
        <end position="752"/>
    </location>
</feature>